<feature type="region of interest" description="Disordered" evidence="1">
    <location>
        <begin position="101"/>
        <end position="147"/>
    </location>
</feature>
<name>A0AAD7DW47_MYCRO</name>
<reference evidence="2" key="1">
    <citation type="submission" date="2023-03" db="EMBL/GenBank/DDBJ databases">
        <title>Massive genome expansion in bonnet fungi (Mycena s.s.) driven by repeated elements and novel gene families across ecological guilds.</title>
        <authorList>
            <consortium name="Lawrence Berkeley National Laboratory"/>
            <person name="Harder C.B."/>
            <person name="Miyauchi S."/>
            <person name="Viragh M."/>
            <person name="Kuo A."/>
            <person name="Thoen E."/>
            <person name="Andreopoulos B."/>
            <person name="Lu D."/>
            <person name="Skrede I."/>
            <person name="Drula E."/>
            <person name="Henrissat B."/>
            <person name="Morin E."/>
            <person name="Kohler A."/>
            <person name="Barry K."/>
            <person name="LaButti K."/>
            <person name="Morin E."/>
            <person name="Salamov A."/>
            <person name="Lipzen A."/>
            <person name="Mereny Z."/>
            <person name="Hegedus B."/>
            <person name="Baldrian P."/>
            <person name="Stursova M."/>
            <person name="Weitz H."/>
            <person name="Taylor A."/>
            <person name="Grigoriev I.V."/>
            <person name="Nagy L.G."/>
            <person name="Martin F."/>
            <person name="Kauserud H."/>
        </authorList>
    </citation>
    <scope>NUCLEOTIDE SEQUENCE</scope>
    <source>
        <strain evidence="2">CBHHK067</strain>
    </source>
</reference>
<evidence type="ECO:0000256" key="1">
    <source>
        <dbReference type="SAM" id="MobiDB-lite"/>
    </source>
</evidence>
<protein>
    <submittedName>
        <fullName evidence="2">Uncharacterized protein</fullName>
    </submittedName>
</protein>
<feature type="compositionally biased region" description="Acidic residues" evidence="1">
    <location>
        <begin position="136"/>
        <end position="147"/>
    </location>
</feature>
<evidence type="ECO:0000313" key="2">
    <source>
        <dbReference type="EMBL" id="KAJ7701139.1"/>
    </source>
</evidence>
<accession>A0AAD7DW47</accession>
<evidence type="ECO:0000313" key="3">
    <source>
        <dbReference type="Proteomes" id="UP001221757"/>
    </source>
</evidence>
<sequence length="147" mass="16943">MVRGCKPLDPQDKAQNRRALLAKYAEKNKERLQAAARVRVRLNRAARADADNETKAATALKVREAAAKYCDIHREKIRAAQTTCRARKYSEWDGLEAFDEMTTQEHSRKTQRRHEGELVVYHPRTLPLKRQPREESSDDEEDTGRAA</sequence>
<organism evidence="2 3">
    <name type="scientific">Mycena rosella</name>
    <name type="common">Pink bonnet</name>
    <name type="synonym">Agaricus rosellus</name>
    <dbReference type="NCBI Taxonomy" id="1033263"/>
    <lineage>
        <taxon>Eukaryota</taxon>
        <taxon>Fungi</taxon>
        <taxon>Dikarya</taxon>
        <taxon>Basidiomycota</taxon>
        <taxon>Agaricomycotina</taxon>
        <taxon>Agaricomycetes</taxon>
        <taxon>Agaricomycetidae</taxon>
        <taxon>Agaricales</taxon>
        <taxon>Marasmiineae</taxon>
        <taxon>Mycenaceae</taxon>
        <taxon>Mycena</taxon>
    </lineage>
</organism>
<proteinExistence type="predicted"/>
<dbReference type="EMBL" id="JARKIE010000018">
    <property type="protein sequence ID" value="KAJ7701139.1"/>
    <property type="molecule type" value="Genomic_DNA"/>
</dbReference>
<gene>
    <name evidence="2" type="ORF">B0H17DRAFT_1195428</name>
</gene>
<comment type="caution">
    <text evidence="2">The sequence shown here is derived from an EMBL/GenBank/DDBJ whole genome shotgun (WGS) entry which is preliminary data.</text>
</comment>
<dbReference type="AlphaFoldDB" id="A0AAD7DW47"/>
<feature type="compositionally biased region" description="Basic and acidic residues" evidence="1">
    <location>
        <begin position="103"/>
        <end position="117"/>
    </location>
</feature>
<dbReference type="Proteomes" id="UP001221757">
    <property type="component" value="Unassembled WGS sequence"/>
</dbReference>
<keyword evidence="3" id="KW-1185">Reference proteome</keyword>